<dbReference type="KEGG" id="dpa:109538679"/>
<evidence type="ECO:0000256" key="1">
    <source>
        <dbReference type="SAM" id="MobiDB-lite"/>
    </source>
</evidence>
<feature type="chain" id="PRO_5043322219" evidence="2">
    <location>
        <begin position="21"/>
        <end position="371"/>
    </location>
</feature>
<evidence type="ECO:0000313" key="4">
    <source>
        <dbReference type="Proteomes" id="UP000019118"/>
    </source>
</evidence>
<dbReference type="PROSITE" id="PS51257">
    <property type="entry name" value="PROKAR_LIPOPROTEIN"/>
    <property type="match status" value="1"/>
</dbReference>
<keyword evidence="4" id="KW-1185">Reference proteome</keyword>
<dbReference type="AlphaFoldDB" id="A0AAR5PKN4"/>
<accession>A0AAR5PKN4</accession>
<sequence length="371" mass="41205">MLKSALVCFALWSCAGLVACTSEVNRDAPASNSWGLKTSPLTKLFPFSLNRPNGSFHLPQFTATNWPLFEQKQQKETTTGKPWRLPSLFPFNVGSNSSWGSTTGKNYSNKIFIPAETVSKFPAVVEFFVQKIQASQSNYVYEDLSRPPTYDKPVFTLSPEDQIAFGLATSTKPPATPKPISNDDFDYEEIANNTETLFEIIKSTQGEDNIPMSSDLKSIFASYCKSLEKEPLQTPNFIEKEMAATSETDVGLPAVVRLRRSLVKGKEAFKVGAGVGKICSEMLKKTQEIRSEGYIHNEASTNVVHLRKQPVGQSDVSEENSRRTPTNHHGLPNVVYEAGGPIRSNQAQKENHGIPHVIFLRRLKESPNTQE</sequence>
<feature type="signal peptide" evidence="2">
    <location>
        <begin position="1"/>
        <end position="20"/>
    </location>
</feature>
<proteinExistence type="predicted"/>
<reference evidence="4" key="1">
    <citation type="journal article" date="2013" name="Genome Biol.">
        <title>Draft genome of the mountain pine beetle, Dendroctonus ponderosae Hopkins, a major forest pest.</title>
        <authorList>
            <person name="Keeling C.I."/>
            <person name="Yuen M.M."/>
            <person name="Liao N.Y."/>
            <person name="Docking T.R."/>
            <person name="Chan S.K."/>
            <person name="Taylor G.A."/>
            <person name="Palmquist D.L."/>
            <person name="Jackman S.D."/>
            <person name="Nguyen A."/>
            <person name="Li M."/>
            <person name="Henderson H."/>
            <person name="Janes J.K."/>
            <person name="Zhao Y."/>
            <person name="Pandoh P."/>
            <person name="Moore R."/>
            <person name="Sperling F.A."/>
            <person name="Huber D.P."/>
            <person name="Birol I."/>
            <person name="Jones S.J."/>
            <person name="Bohlmann J."/>
        </authorList>
    </citation>
    <scope>NUCLEOTIDE SEQUENCE</scope>
</reference>
<dbReference type="EnsemblMetazoa" id="XM_019906035.1">
    <property type="protein sequence ID" value="XP_019761594.1"/>
    <property type="gene ID" value="LOC109538679"/>
</dbReference>
<dbReference type="GeneID" id="109538679"/>
<name>A0AAR5PKN4_DENPD</name>
<organism evidence="3 4">
    <name type="scientific">Dendroctonus ponderosae</name>
    <name type="common">Mountain pine beetle</name>
    <dbReference type="NCBI Taxonomy" id="77166"/>
    <lineage>
        <taxon>Eukaryota</taxon>
        <taxon>Metazoa</taxon>
        <taxon>Ecdysozoa</taxon>
        <taxon>Arthropoda</taxon>
        <taxon>Hexapoda</taxon>
        <taxon>Insecta</taxon>
        <taxon>Pterygota</taxon>
        <taxon>Neoptera</taxon>
        <taxon>Endopterygota</taxon>
        <taxon>Coleoptera</taxon>
        <taxon>Polyphaga</taxon>
        <taxon>Cucujiformia</taxon>
        <taxon>Curculionidae</taxon>
        <taxon>Scolytinae</taxon>
        <taxon>Dendroctonus</taxon>
    </lineage>
</organism>
<dbReference type="Proteomes" id="UP000019118">
    <property type="component" value="Unassembled WGS sequence"/>
</dbReference>
<feature type="region of interest" description="Disordered" evidence="1">
    <location>
        <begin position="309"/>
        <end position="333"/>
    </location>
</feature>
<evidence type="ECO:0000256" key="2">
    <source>
        <dbReference type="SAM" id="SignalP"/>
    </source>
</evidence>
<keyword evidence="2" id="KW-0732">Signal</keyword>
<reference evidence="3" key="2">
    <citation type="submission" date="2024-08" db="UniProtKB">
        <authorList>
            <consortium name="EnsemblMetazoa"/>
        </authorList>
    </citation>
    <scope>IDENTIFICATION</scope>
</reference>
<evidence type="ECO:0000313" key="3">
    <source>
        <dbReference type="EnsemblMetazoa" id="XP_019761594.1"/>
    </source>
</evidence>
<protein>
    <submittedName>
        <fullName evidence="3">Uncharacterized protein</fullName>
    </submittedName>
</protein>